<keyword evidence="2" id="KW-0812">Transmembrane</keyword>
<feature type="region of interest" description="Disordered" evidence="1">
    <location>
        <begin position="326"/>
        <end position="368"/>
    </location>
</feature>
<dbReference type="GeneID" id="87947203"/>
<feature type="transmembrane region" description="Helical" evidence="2">
    <location>
        <begin position="259"/>
        <end position="282"/>
    </location>
</feature>
<keyword evidence="2" id="KW-0472">Membrane</keyword>
<feature type="chain" id="PRO_5043814010" evidence="3">
    <location>
        <begin position="26"/>
        <end position="454"/>
    </location>
</feature>
<organism evidence="4 5">
    <name type="scientific">Colletotrichum destructivum</name>
    <dbReference type="NCBI Taxonomy" id="34406"/>
    <lineage>
        <taxon>Eukaryota</taxon>
        <taxon>Fungi</taxon>
        <taxon>Dikarya</taxon>
        <taxon>Ascomycota</taxon>
        <taxon>Pezizomycotina</taxon>
        <taxon>Sordariomycetes</taxon>
        <taxon>Hypocreomycetidae</taxon>
        <taxon>Glomerellales</taxon>
        <taxon>Glomerellaceae</taxon>
        <taxon>Colletotrichum</taxon>
        <taxon>Colletotrichum destructivum species complex</taxon>
    </lineage>
</organism>
<feature type="compositionally biased region" description="Polar residues" evidence="1">
    <location>
        <begin position="336"/>
        <end position="356"/>
    </location>
</feature>
<evidence type="ECO:0000256" key="2">
    <source>
        <dbReference type="SAM" id="Phobius"/>
    </source>
</evidence>
<keyword evidence="5" id="KW-1185">Reference proteome</keyword>
<dbReference type="RefSeq" id="XP_062782910.1">
    <property type="nucleotide sequence ID" value="XM_062926859.1"/>
</dbReference>
<feature type="region of interest" description="Disordered" evidence="1">
    <location>
        <begin position="395"/>
        <end position="454"/>
    </location>
</feature>
<feature type="compositionally biased region" description="Low complexity" evidence="1">
    <location>
        <begin position="188"/>
        <end position="243"/>
    </location>
</feature>
<reference evidence="5" key="1">
    <citation type="journal article" date="2023" name="bioRxiv">
        <title>Complete genome of the Medicago anthracnose fungus, Colletotrichum destructivum, reveals a mini-chromosome-like region within a core chromosome.</title>
        <authorList>
            <person name="Lapalu N."/>
            <person name="Simon A."/>
            <person name="Lu A."/>
            <person name="Plaumann P.-L."/>
            <person name="Amselem J."/>
            <person name="Pigne S."/>
            <person name="Auger A."/>
            <person name="Koch C."/>
            <person name="Dallery J.-F."/>
            <person name="O'Connell R.J."/>
        </authorList>
    </citation>
    <scope>NUCLEOTIDE SEQUENCE [LARGE SCALE GENOMIC DNA]</scope>
    <source>
        <strain evidence="5">CBS 520.97</strain>
    </source>
</reference>
<protein>
    <submittedName>
        <fullName evidence="4">Uncharacterized protein</fullName>
    </submittedName>
</protein>
<dbReference type="AlphaFoldDB" id="A0AAX4IR50"/>
<proteinExistence type="predicted"/>
<gene>
    <name evidence="4" type="ORF">CDEST_10703</name>
</gene>
<keyword evidence="2" id="KW-1133">Transmembrane helix</keyword>
<feature type="compositionally biased region" description="Low complexity" evidence="1">
    <location>
        <begin position="419"/>
        <end position="432"/>
    </location>
</feature>
<dbReference type="EMBL" id="CP137311">
    <property type="protein sequence ID" value="WQF85689.1"/>
    <property type="molecule type" value="Genomic_DNA"/>
</dbReference>
<feature type="region of interest" description="Disordered" evidence="1">
    <location>
        <begin position="188"/>
        <end position="250"/>
    </location>
</feature>
<sequence length="454" mass="46630">MLFSRRLSPTSAILLLSNVLNFAEAGAFPRQTQEHIALRTLDVRNWPLATPAPWLGMMRRQDDSSTNTVCGYLGGDPNLPATCSAGSHCAMDASASAVGCCPNGAACTTGVYTSCVDNNSPTQTVSNPYIFTCQGDNVCYRNAYEGGAYQYGCGTASQGTSVFATASGLSTTVAITRISGLVTIEATSSSTSSSSSSSSSSSTSSSTSSTTSSTSSTTRSRSSTSTTRSATTTQTQPPTSSAAAPPPGAAEAALRRHGAVIGGAIAGAAIFVAIVSVALWMLKRKRGNRRRGPGLGKGTSYIPQTNPKDFTPVPGGEVMFDQAGYGHPAMMPGAHGTTTSISGGRSANSPPSSTPGGYNPASGASASGASRSIYEDMPLTHQSEMEEFSRGYNDAVTPAGHDDHRAVSSGGNSSANPYGAGAVAGASSGQQSDVADERPLWQQNRRQSRNLMWM</sequence>
<evidence type="ECO:0000256" key="3">
    <source>
        <dbReference type="SAM" id="SignalP"/>
    </source>
</evidence>
<feature type="signal peptide" evidence="3">
    <location>
        <begin position="1"/>
        <end position="25"/>
    </location>
</feature>
<dbReference type="KEGG" id="cdet:87947203"/>
<evidence type="ECO:0000256" key="1">
    <source>
        <dbReference type="SAM" id="MobiDB-lite"/>
    </source>
</evidence>
<name>A0AAX4IR50_9PEZI</name>
<evidence type="ECO:0000313" key="4">
    <source>
        <dbReference type="EMBL" id="WQF85689.1"/>
    </source>
</evidence>
<feature type="region of interest" description="Disordered" evidence="1">
    <location>
        <begin position="288"/>
        <end position="313"/>
    </location>
</feature>
<accession>A0AAX4IR50</accession>
<evidence type="ECO:0000313" key="5">
    <source>
        <dbReference type="Proteomes" id="UP001322277"/>
    </source>
</evidence>
<dbReference type="Proteomes" id="UP001322277">
    <property type="component" value="Chromosome 7"/>
</dbReference>
<keyword evidence="3" id="KW-0732">Signal</keyword>